<dbReference type="EMBL" id="LGRX02001045">
    <property type="protein sequence ID" value="KAK3287005.1"/>
    <property type="molecule type" value="Genomic_DNA"/>
</dbReference>
<dbReference type="GO" id="GO:0032259">
    <property type="term" value="P:methylation"/>
    <property type="evidence" value="ECO:0007669"/>
    <property type="project" value="UniProtKB-KW"/>
</dbReference>
<sequence>MDEVAAELEEKDAHDQELEEKLKAKLEEKAAELRAAKLQKKALEEEVEKEEEEEVPEPLDLSNVYVDKVLATGGPLRNGTEPVFDEAHADELMLSFIALRWTSLEYENDYPVYVEVKTSTEMKKDAKGVAKKKQQAPEPKIMFRLRKHKMAGAVQDPVILTSRAVIGADKHIIRKAVLAKFGTEFENVAGMVMDPFMGSGSGGIAALRKGRCFLGYEQKQANFFSAAFHLNCALQKMIEGDDDFVLYKYEVS</sequence>
<dbReference type="GO" id="GO:0003677">
    <property type="term" value="F:DNA binding"/>
    <property type="evidence" value="ECO:0007669"/>
    <property type="project" value="InterPro"/>
</dbReference>
<accession>A0AAE0GZ22</accession>
<dbReference type="Gene3D" id="3.40.50.150">
    <property type="entry name" value="Vaccinia Virus protein VP39"/>
    <property type="match status" value="1"/>
</dbReference>
<proteinExistence type="predicted"/>
<dbReference type="SUPFAM" id="SSF53335">
    <property type="entry name" value="S-adenosyl-L-methionine-dependent methyltransferases"/>
    <property type="match status" value="1"/>
</dbReference>
<name>A0AAE0GZ22_9CHLO</name>
<evidence type="ECO:0000259" key="4">
    <source>
        <dbReference type="Pfam" id="PF01555"/>
    </source>
</evidence>
<keyword evidence="3" id="KW-0175">Coiled coil</keyword>
<keyword evidence="2" id="KW-0808">Transferase</keyword>
<protein>
    <recommendedName>
        <fullName evidence="4">DNA methylase N-4/N-6 domain-containing protein</fullName>
    </recommendedName>
</protein>
<evidence type="ECO:0000256" key="1">
    <source>
        <dbReference type="ARBA" id="ARBA00022603"/>
    </source>
</evidence>
<evidence type="ECO:0000313" key="5">
    <source>
        <dbReference type="EMBL" id="KAK3287005.1"/>
    </source>
</evidence>
<dbReference type="InterPro" id="IPR029063">
    <property type="entry name" value="SAM-dependent_MTases_sf"/>
</dbReference>
<organism evidence="5 6">
    <name type="scientific">Cymbomonas tetramitiformis</name>
    <dbReference type="NCBI Taxonomy" id="36881"/>
    <lineage>
        <taxon>Eukaryota</taxon>
        <taxon>Viridiplantae</taxon>
        <taxon>Chlorophyta</taxon>
        <taxon>Pyramimonadophyceae</taxon>
        <taxon>Pyramimonadales</taxon>
        <taxon>Pyramimonadaceae</taxon>
        <taxon>Cymbomonas</taxon>
    </lineage>
</organism>
<evidence type="ECO:0000313" key="6">
    <source>
        <dbReference type="Proteomes" id="UP001190700"/>
    </source>
</evidence>
<gene>
    <name evidence="5" type="ORF">CYMTET_5464</name>
</gene>
<dbReference type="Proteomes" id="UP001190700">
    <property type="component" value="Unassembled WGS sequence"/>
</dbReference>
<dbReference type="AlphaFoldDB" id="A0AAE0GZ22"/>
<evidence type="ECO:0000256" key="2">
    <source>
        <dbReference type="ARBA" id="ARBA00022679"/>
    </source>
</evidence>
<dbReference type="InterPro" id="IPR002941">
    <property type="entry name" value="DNA_methylase_N4/N6"/>
</dbReference>
<feature type="domain" description="DNA methylase N-4/N-6" evidence="4">
    <location>
        <begin position="186"/>
        <end position="220"/>
    </location>
</feature>
<dbReference type="GO" id="GO:0008170">
    <property type="term" value="F:N-methyltransferase activity"/>
    <property type="evidence" value="ECO:0007669"/>
    <property type="project" value="InterPro"/>
</dbReference>
<feature type="coiled-coil region" evidence="3">
    <location>
        <begin position="1"/>
        <end position="55"/>
    </location>
</feature>
<keyword evidence="6" id="KW-1185">Reference proteome</keyword>
<comment type="caution">
    <text evidence="5">The sequence shown here is derived from an EMBL/GenBank/DDBJ whole genome shotgun (WGS) entry which is preliminary data.</text>
</comment>
<reference evidence="5 6" key="1">
    <citation type="journal article" date="2015" name="Genome Biol. Evol.">
        <title>Comparative Genomics of a Bacterivorous Green Alga Reveals Evolutionary Causalities and Consequences of Phago-Mixotrophic Mode of Nutrition.</title>
        <authorList>
            <person name="Burns J.A."/>
            <person name="Paasch A."/>
            <person name="Narechania A."/>
            <person name="Kim E."/>
        </authorList>
    </citation>
    <scope>NUCLEOTIDE SEQUENCE [LARGE SCALE GENOMIC DNA]</scope>
    <source>
        <strain evidence="5 6">PLY_AMNH</strain>
    </source>
</reference>
<evidence type="ECO:0000256" key="3">
    <source>
        <dbReference type="SAM" id="Coils"/>
    </source>
</evidence>
<dbReference type="Pfam" id="PF01555">
    <property type="entry name" value="N6_N4_Mtase"/>
    <property type="match status" value="1"/>
</dbReference>
<keyword evidence="1" id="KW-0489">Methyltransferase</keyword>